<feature type="domain" description="Gfd2/YDR514C-like C-terminal" evidence="1">
    <location>
        <begin position="47"/>
        <end position="199"/>
    </location>
</feature>
<dbReference type="Pfam" id="PF21762">
    <property type="entry name" value="DEDDh_C"/>
    <property type="match status" value="1"/>
</dbReference>
<accession>A0A2K1QIU3</accession>
<comment type="caution">
    <text evidence="2">The sequence shown here is derived from an EMBL/GenBank/DDBJ whole genome shotgun (WGS) entry which is preliminary data.</text>
</comment>
<dbReference type="AlphaFoldDB" id="A0A2K1QIU3"/>
<evidence type="ECO:0000313" key="3">
    <source>
        <dbReference type="Proteomes" id="UP000243797"/>
    </source>
</evidence>
<gene>
    <name evidence="2" type="ORF">CAC42_2286</name>
</gene>
<keyword evidence="3" id="KW-1185">Reference proteome</keyword>
<dbReference type="EMBL" id="NKHZ01000081">
    <property type="protein sequence ID" value="PNS15057.1"/>
    <property type="molecule type" value="Genomic_DNA"/>
</dbReference>
<protein>
    <submittedName>
        <fullName evidence="2">Inositol polyphosphate 5-phosphatase OCRL-1</fullName>
    </submittedName>
</protein>
<proteinExistence type="predicted"/>
<sequence length="201" mass="21801">MPKRDAADRYELFARAQRPLGLTAHEPESCPLKLDPHTPLNAPHDLVFVALDFEAKGSINPPLITDVGIAKPSMPAISALSHLVLTAPPSLTRSQPTTCGTNTHSCPANVHFGNSIALQRSILESRLRDILKFPSSSSSDARAMGLVGHSLHSDITYLSSLGIALGHLDVKNKIDTRLLCFYTSRLASLEVLLKKVDLEHL</sequence>
<evidence type="ECO:0000313" key="2">
    <source>
        <dbReference type="EMBL" id="PNS15057.1"/>
    </source>
</evidence>
<name>A0A2K1QIU3_9PEZI</name>
<dbReference type="InParanoid" id="A0A2K1QIU3"/>
<reference evidence="2 3" key="1">
    <citation type="submission" date="2017-06" db="EMBL/GenBank/DDBJ databases">
        <title>Draft genome sequence of a variant of Elsinoe murrayae.</title>
        <authorList>
            <person name="Cheng Q."/>
        </authorList>
    </citation>
    <scope>NUCLEOTIDE SEQUENCE [LARGE SCALE GENOMIC DNA]</scope>
    <source>
        <strain evidence="2 3">CQ-2017a</strain>
    </source>
</reference>
<dbReference type="Proteomes" id="UP000243797">
    <property type="component" value="Unassembled WGS sequence"/>
</dbReference>
<dbReference type="InterPro" id="IPR048519">
    <property type="entry name" value="Gfd2/YDR514C-like_C"/>
</dbReference>
<evidence type="ECO:0000259" key="1">
    <source>
        <dbReference type="Pfam" id="PF21762"/>
    </source>
</evidence>
<organism evidence="2 3">
    <name type="scientific">Sphaceloma murrayae</name>
    <dbReference type="NCBI Taxonomy" id="2082308"/>
    <lineage>
        <taxon>Eukaryota</taxon>
        <taxon>Fungi</taxon>
        <taxon>Dikarya</taxon>
        <taxon>Ascomycota</taxon>
        <taxon>Pezizomycotina</taxon>
        <taxon>Dothideomycetes</taxon>
        <taxon>Dothideomycetidae</taxon>
        <taxon>Myriangiales</taxon>
        <taxon>Elsinoaceae</taxon>
        <taxon>Sphaceloma</taxon>
    </lineage>
</organism>